<dbReference type="InterPro" id="IPR016197">
    <property type="entry name" value="Chromo-like_dom_sf"/>
</dbReference>
<reference evidence="4" key="1">
    <citation type="submission" date="2022-03" db="EMBL/GenBank/DDBJ databases">
        <title>Draft genome sequence of Aduncisulcus paluster, a free-living microaerophilic Fornicata.</title>
        <authorList>
            <person name="Yuyama I."/>
            <person name="Kume K."/>
            <person name="Tamura T."/>
            <person name="Inagaki Y."/>
            <person name="Hashimoto T."/>
        </authorList>
    </citation>
    <scope>NUCLEOTIDE SEQUENCE</scope>
    <source>
        <strain evidence="4">NY0171</strain>
    </source>
</reference>
<evidence type="ECO:0000259" key="3">
    <source>
        <dbReference type="PROSITE" id="PS50994"/>
    </source>
</evidence>
<protein>
    <submittedName>
        <fullName evidence="4">Chromo (CHRromatin Organization MOdifier) domain</fullName>
    </submittedName>
</protein>
<dbReference type="InterPro" id="IPR012337">
    <property type="entry name" value="RNaseH-like_sf"/>
</dbReference>
<dbReference type="Proteomes" id="UP001057375">
    <property type="component" value="Unassembled WGS sequence"/>
</dbReference>
<dbReference type="SUPFAM" id="SSF53098">
    <property type="entry name" value="Ribonuclease H-like"/>
    <property type="match status" value="1"/>
</dbReference>
<dbReference type="PROSITE" id="PS50013">
    <property type="entry name" value="CHROMO_2"/>
    <property type="match status" value="1"/>
</dbReference>
<dbReference type="Gene3D" id="3.30.420.10">
    <property type="entry name" value="Ribonuclease H-like superfamily/Ribonuclease H"/>
    <property type="match status" value="1"/>
</dbReference>
<dbReference type="PANTHER" id="PTHR37984:SF5">
    <property type="entry name" value="PROTEIN NYNRIN-LIKE"/>
    <property type="match status" value="1"/>
</dbReference>
<keyword evidence="1" id="KW-0175">Coiled coil</keyword>
<comment type="caution">
    <text evidence="4">The sequence shown here is derived from an EMBL/GenBank/DDBJ whole genome shotgun (WGS) entry which is preliminary data.</text>
</comment>
<feature type="domain" description="Chromo" evidence="2">
    <location>
        <begin position="317"/>
        <end position="368"/>
    </location>
</feature>
<dbReference type="InterPro" id="IPR050951">
    <property type="entry name" value="Retrovirus_Pol_polyprotein"/>
</dbReference>
<sequence>RERLSVSPLESQGSTFVDAPFHCISVDTIGPFPESENGNKFCLSVIDTFTRHIQLFPTKTTKAREAADVLLKGYLFLFGIPKIIRSDNGSQFVNCIWERVLKTIKIRHHRIIPYNPQSNGIVERSNRELMKFLRAMIAEGIPTNQWDEVLPQIGFLMNTQIHSALGASPFELVFARDPTKLFNLFTDDNEILEMTLGNKNSQEEAAKYMREHQHLLKKLADRAKTIQARIRKEESTITVRKDELVWLLPHKKHSKLAARMRGPYLINGPLKHNMIEIRSLINDDNTLKVHIKRIVPVKGEHEMKELREIAANGDEEYLVDCIVDHRGETRDNIEFLVQWVGYDPQENTWEPLSSIRDTVALDKYLEDHEELNGIVG</sequence>
<keyword evidence="5" id="KW-1185">Reference proteome</keyword>
<feature type="non-terminal residue" evidence="4">
    <location>
        <position position="1"/>
    </location>
</feature>
<dbReference type="PROSITE" id="PS50994">
    <property type="entry name" value="INTEGRASE"/>
    <property type="match status" value="1"/>
</dbReference>
<gene>
    <name evidence="4" type="ORF">ADUPG1_003831</name>
</gene>
<proteinExistence type="predicted"/>
<evidence type="ECO:0000259" key="2">
    <source>
        <dbReference type="PROSITE" id="PS50013"/>
    </source>
</evidence>
<dbReference type="InterPro" id="IPR000953">
    <property type="entry name" value="Chromo/chromo_shadow_dom"/>
</dbReference>
<feature type="domain" description="Integrase catalytic" evidence="3">
    <location>
        <begin position="16"/>
        <end position="177"/>
    </location>
</feature>
<dbReference type="SUPFAM" id="SSF54160">
    <property type="entry name" value="Chromo domain-like"/>
    <property type="match status" value="1"/>
</dbReference>
<dbReference type="InterPro" id="IPR001584">
    <property type="entry name" value="Integrase_cat-core"/>
</dbReference>
<evidence type="ECO:0000256" key="1">
    <source>
        <dbReference type="SAM" id="Coils"/>
    </source>
</evidence>
<dbReference type="PANTHER" id="PTHR37984">
    <property type="entry name" value="PROTEIN CBG26694"/>
    <property type="match status" value="1"/>
</dbReference>
<dbReference type="Gene3D" id="2.40.50.40">
    <property type="match status" value="1"/>
</dbReference>
<organism evidence="4 5">
    <name type="scientific">Aduncisulcus paluster</name>
    <dbReference type="NCBI Taxonomy" id="2918883"/>
    <lineage>
        <taxon>Eukaryota</taxon>
        <taxon>Metamonada</taxon>
        <taxon>Carpediemonas-like organisms</taxon>
        <taxon>Aduncisulcus</taxon>
    </lineage>
</organism>
<name>A0ABQ5KZP5_9EUKA</name>
<dbReference type="EMBL" id="BQXS01005422">
    <property type="protein sequence ID" value="GKT37893.1"/>
    <property type="molecule type" value="Genomic_DNA"/>
</dbReference>
<dbReference type="SMART" id="SM00298">
    <property type="entry name" value="CHROMO"/>
    <property type="match status" value="1"/>
</dbReference>
<feature type="coiled-coil region" evidence="1">
    <location>
        <begin position="198"/>
        <end position="236"/>
    </location>
</feature>
<dbReference type="InterPro" id="IPR036397">
    <property type="entry name" value="RNaseH_sf"/>
</dbReference>
<evidence type="ECO:0000313" key="4">
    <source>
        <dbReference type="EMBL" id="GKT37893.1"/>
    </source>
</evidence>
<accession>A0ABQ5KZP5</accession>
<dbReference type="Pfam" id="PF00385">
    <property type="entry name" value="Chromo"/>
    <property type="match status" value="1"/>
</dbReference>
<evidence type="ECO:0000313" key="5">
    <source>
        <dbReference type="Proteomes" id="UP001057375"/>
    </source>
</evidence>
<dbReference type="Pfam" id="PF00665">
    <property type="entry name" value="rve"/>
    <property type="match status" value="1"/>
</dbReference>
<dbReference type="InterPro" id="IPR023780">
    <property type="entry name" value="Chromo_domain"/>
</dbReference>